<dbReference type="PROSITE" id="PS51257">
    <property type="entry name" value="PROKAR_LIPOPROTEIN"/>
    <property type="match status" value="1"/>
</dbReference>
<gene>
    <name evidence="3" type="ORF">AJAP_28390</name>
</gene>
<feature type="region of interest" description="Disordered" evidence="1">
    <location>
        <begin position="38"/>
        <end position="60"/>
    </location>
</feature>
<evidence type="ECO:0000256" key="2">
    <source>
        <dbReference type="SAM" id="Phobius"/>
    </source>
</evidence>
<keyword evidence="4" id="KW-1185">Reference proteome</keyword>
<proteinExistence type="predicted"/>
<evidence type="ECO:0000256" key="1">
    <source>
        <dbReference type="SAM" id="MobiDB-lite"/>
    </source>
</evidence>
<evidence type="ECO:0000313" key="4">
    <source>
        <dbReference type="Proteomes" id="UP000028492"/>
    </source>
</evidence>
<organism evidence="3 4">
    <name type="scientific">Amycolatopsis japonica</name>
    <dbReference type="NCBI Taxonomy" id="208439"/>
    <lineage>
        <taxon>Bacteria</taxon>
        <taxon>Bacillati</taxon>
        <taxon>Actinomycetota</taxon>
        <taxon>Actinomycetes</taxon>
        <taxon>Pseudonocardiales</taxon>
        <taxon>Pseudonocardiaceae</taxon>
        <taxon>Amycolatopsis</taxon>
        <taxon>Amycolatopsis japonica group</taxon>
    </lineage>
</organism>
<dbReference type="AlphaFoldDB" id="A0A075V1I2"/>
<keyword evidence="2" id="KW-0812">Transmembrane</keyword>
<dbReference type="eggNOG" id="ENOG503498I">
    <property type="taxonomic scope" value="Bacteria"/>
</dbReference>
<dbReference type="KEGG" id="aja:AJAP_28390"/>
<evidence type="ECO:0000313" key="3">
    <source>
        <dbReference type="EMBL" id="AIG78516.1"/>
    </source>
</evidence>
<name>A0A075V1I2_9PSEU</name>
<keyword evidence="2" id="KW-0472">Membrane</keyword>
<dbReference type="HOGENOM" id="CLU_1184577_0_0_11"/>
<reference evidence="3 4" key="1">
    <citation type="journal article" date="2014" name="J. Biotechnol.">
        <title>Complete genome sequence of the actinobacterium Amycolatopsis japonica MG417-CF17(T) (=DSM 44213T) producing (S,S)-N,N'-ethylenediaminedisuccinic acid.</title>
        <authorList>
            <person name="Stegmann E."/>
            <person name="Albersmeier A."/>
            <person name="Spohn M."/>
            <person name="Gert H."/>
            <person name="Weber T."/>
            <person name="Wohlleben W."/>
            <person name="Kalinowski J."/>
            <person name="Ruckert C."/>
        </authorList>
    </citation>
    <scope>NUCLEOTIDE SEQUENCE [LARGE SCALE GENOMIC DNA]</scope>
    <source>
        <strain evidence="4">MG417-CF17 (DSM 44213)</strain>
    </source>
</reference>
<feature type="transmembrane region" description="Helical" evidence="2">
    <location>
        <begin position="12"/>
        <end position="29"/>
    </location>
</feature>
<protein>
    <submittedName>
        <fullName evidence="3">Uncharacterized protein</fullName>
    </submittedName>
</protein>
<keyword evidence="2" id="KW-1133">Transmembrane helix</keyword>
<sequence>MPNVERLGYLRAGRIAVFVAASAMLWLVGCSSDKSGSAPQGKVAEGVAPSSADPATKTPTPDALCELLTSAELSMLTGEVSDPKSLAVGGLPACHWETPAGGRVQVIGTSAEKWATQLPAAIEQVKKSGLLDDPETARKLEAARDLIASGKEIAPDRACELFSTLLEVQGLPAGSSRTVNLIPTRANPKAINGQTCIGGRFTSVQLVAPNLTGSDEEVSRMSSVLTRAHERNRG</sequence>
<dbReference type="Proteomes" id="UP000028492">
    <property type="component" value="Chromosome"/>
</dbReference>
<dbReference type="EMBL" id="CP008953">
    <property type="protein sequence ID" value="AIG78516.1"/>
    <property type="molecule type" value="Genomic_DNA"/>
</dbReference>
<accession>A0A075V1I2</accession>